<feature type="region of interest" description="Disordered" evidence="1">
    <location>
        <begin position="1"/>
        <end position="35"/>
    </location>
</feature>
<feature type="region of interest" description="Disordered" evidence="1">
    <location>
        <begin position="192"/>
        <end position="227"/>
    </location>
</feature>
<dbReference type="GeneID" id="9621542"/>
<name>D8U7X1_VOLCA</name>
<proteinExistence type="predicted"/>
<feature type="compositionally biased region" description="Basic and acidic residues" evidence="1">
    <location>
        <begin position="199"/>
        <end position="209"/>
    </location>
</feature>
<feature type="compositionally biased region" description="Basic and acidic residues" evidence="1">
    <location>
        <begin position="26"/>
        <end position="35"/>
    </location>
</feature>
<evidence type="ECO:0000313" key="2">
    <source>
        <dbReference type="EMBL" id="EFJ44166.1"/>
    </source>
</evidence>
<dbReference type="InParanoid" id="D8U7X1"/>
<feature type="compositionally biased region" description="Gly residues" evidence="1">
    <location>
        <begin position="210"/>
        <end position="219"/>
    </location>
</feature>
<evidence type="ECO:0000256" key="1">
    <source>
        <dbReference type="SAM" id="MobiDB-lite"/>
    </source>
</evidence>
<dbReference type="AlphaFoldDB" id="D8U7X1"/>
<dbReference type="RefSeq" id="XP_002954760.1">
    <property type="nucleotide sequence ID" value="XM_002954714.1"/>
</dbReference>
<gene>
    <name evidence="2" type="ORF">VOLCADRAFT_106542</name>
</gene>
<evidence type="ECO:0000313" key="3">
    <source>
        <dbReference type="Proteomes" id="UP000001058"/>
    </source>
</evidence>
<protein>
    <submittedName>
        <fullName evidence="2">Uncharacterized protein</fullName>
    </submittedName>
</protein>
<dbReference type="Proteomes" id="UP000001058">
    <property type="component" value="Unassembled WGS sequence"/>
</dbReference>
<reference evidence="2 3" key="1">
    <citation type="journal article" date="2010" name="Science">
        <title>Genomic analysis of organismal complexity in the multicellular green alga Volvox carteri.</title>
        <authorList>
            <person name="Prochnik S.E."/>
            <person name="Umen J."/>
            <person name="Nedelcu A.M."/>
            <person name="Hallmann A."/>
            <person name="Miller S.M."/>
            <person name="Nishii I."/>
            <person name="Ferris P."/>
            <person name="Kuo A."/>
            <person name="Mitros T."/>
            <person name="Fritz-Laylin L.K."/>
            <person name="Hellsten U."/>
            <person name="Chapman J."/>
            <person name="Simakov O."/>
            <person name="Rensing S.A."/>
            <person name="Terry A."/>
            <person name="Pangilinan J."/>
            <person name="Kapitonov V."/>
            <person name="Jurka J."/>
            <person name="Salamov A."/>
            <person name="Shapiro H."/>
            <person name="Schmutz J."/>
            <person name="Grimwood J."/>
            <person name="Lindquist E."/>
            <person name="Lucas S."/>
            <person name="Grigoriev I.V."/>
            <person name="Schmitt R."/>
            <person name="Kirk D."/>
            <person name="Rokhsar D.S."/>
        </authorList>
    </citation>
    <scope>NUCLEOTIDE SEQUENCE [LARGE SCALE GENOMIC DNA]</scope>
    <source>
        <strain evidence="3">f. Nagariensis / Eve</strain>
    </source>
</reference>
<sequence length="227" mass="24489">MGLSVQQYEGLGFHTPPTAITTRATRRPDDERTPKQEAFLNDMSIMPCDWPTTISECSRLLSSRTANYEDFKKKYNEKPASALHSRGLSMDEIHKLTKSQASKLMDSHASGEQATAAQLAQLQRLNVQLLQQPLSKGDPSTLISQISVKAQAATPSQKDLLKKLTNQAGQRITDEQLDVMTLAQASTLIGGNKANGKINHYDDNLHDKGGGPSQDGAGGASASANVS</sequence>
<dbReference type="EMBL" id="GL378366">
    <property type="protein sequence ID" value="EFJ44166.1"/>
    <property type="molecule type" value="Genomic_DNA"/>
</dbReference>
<keyword evidence="3" id="KW-1185">Reference proteome</keyword>
<organism evidence="3">
    <name type="scientific">Volvox carteri f. nagariensis</name>
    <dbReference type="NCBI Taxonomy" id="3068"/>
    <lineage>
        <taxon>Eukaryota</taxon>
        <taxon>Viridiplantae</taxon>
        <taxon>Chlorophyta</taxon>
        <taxon>core chlorophytes</taxon>
        <taxon>Chlorophyceae</taxon>
        <taxon>CS clade</taxon>
        <taxon>Chlamydomonadales</taxon>
        <taxon>Volvocaceae</taxon>
        <taxon>Volvox</taxon>
    </lineage>
</organism>
<accession>D8U7X1</accession>
<dbReference type="KEGG" id="vcn:VOLCADRAFT_106542"/>